<evidence type="ECO:0000256" key="2">
    <source>
        <dbReference type="ARBA" id="ARBA00022481"/>
    </source>
</evidence>
<dbReference type="PROSITE" id="PS50885">
    <property type="entry name" value="HAMP"/>
    <property type="match status" value="1"/>
</dbReference>
<keyword evidence="5" id="KW-1133">Transmembrane helix</keyword>
<dbReference type="SUPFAM" id="SSF58104">
    <property type="entry name" value="Methyl-accepting chemotaxis protein (MCP) signaling domain"/>
    <property type="match status" value="1"/>
</dbReference>
<dbReference type="InterPro" id="IPR051310">
    <property type="entry name" value="MCP_chemotaxis"/>
</dbReference>
<evidence type="ECO:0000259" key="7">
    <source>
        <dbReference type="PROSITE" id="PS50885"/>
    </source>
</evidence>
<evidence type="ECO:0000256" key="4">
    <source>
        <dbReference type="PROSITE-ProRule" id="PRU00284"/>
    </source>
</evidence>
<reference evidence="8" key="1">
    <citation type="submission" date="2021-11" db="EMBL/GenBank/DDBJ databases">
        <title>BS-T2-15 a new species belonging to the Comamonadaceae family isolated from the soil of a French oak forest.</title>
        <authorList>
            <person name="Mieszkin S."/>
            <person name="Alain K."/>
        </authorList>
    </citation>
    <scope>NUCLEOTIDE SEQUENCE</scope>
    <source>
        <strain evidence="8">BS-T2-15</strain>
    </source>
</reference>
<evidence type="ECO:0000256" key="1">
    <source>
        <dbReference type="ARBA" id="ARBA00004370"/>
    </source>
</evidence>
<dbReference type="InterPro" id="IPR003660">
    <property type="entry name" value="HAMP_dom"/>
</dbReference>
<dbReference type="GO" id="GO:0005886">
    <property type="term" value="C:plasma membrane"/>
    <property type="evidence" value="ECO:0007669"/>
    <property type="project" value="TreeGrafter"/>
</dbReference>
<dbReference type="FunFam" id="1.10.287.950:FF:000001">
    <property type="entry name" value="Methyl-accepting chemotaxis sensory transducer"/>
    <property type="match status" value="1"/>
</dbReference>
<dbReference type="Pfam" id="PF00672">
    <property type="entry name" value="HAMP"/>
    <property type="match status" value="1"/>
</dbReference>
<protein>
    <submittedName>
        <fullName evidence="8">Methyl-accepting chemotaxis protein</fullName>
    </submittedName>
</protein>
<dbReference type="InterPro" id="IPR004090">
    <property type="entry name" value="Chemotax_Me-accpt_rcpt"/>
</dbReference>
<keyword evidence="5" id="KW-0472">Membrane</keyword>
<dbReference type="GO" id="GO:0004888">
    <property type="term" value="F:transmembrane signaling receptor activity"/>
    <property type="evidence" value="ECO:0007669"/>
    <property type="project" value="InterPro"/>
</dbReference>
<accession>A0A9X2C4C9</accession>
<name>A0A9X2C4C9_9BURK</name>
<dbReference type="GO" id="GO:0006935">
    <property type="term" value="P:chemotaxis"/>
    <property type="evidence" value="ECO:0007669"/>
    <property type="project" value="InterPro"/>
</dbReference>
<dbReference type="PANTHER" id="PTHR43531:SF14">
    <property type="entry name" value="METHYL-ACCEPTING CHEMOTAXIS PROTEIN I-RELATED"/>
    <property type="match status" value="1"/>
</dbReference>
<sequence length="567" mass="58557">MKLKLKLPLTISGVLAALMAAALVGISSLNQSVAVYEFDVAAQQAHERAVADLLVSFKTQVQEWKDTLLRGKDPAKLDKHWSAFAKQEGAVEDKAKALLATLPQGDSRALVEQFSAAHVKMGVDYRKGFDAFKAAEFDSTVGDAAVAGMDREPARLLGEACKKIAAESASVSASAAAQAHRASLVSIVLMLVVGAAGIVAGVWFSRRITRPVDYAVGVAEAIAAGDLTSKVRVAGNDEVAQLMKALGVMQDSLGHVVGDVRANSESVATASSQISQGANDLSARTEEQAAALQQAAASMDQLGSTVRQNAENAMSANQLALGASTVARKGGDVVGEVVETMKGINDSSKRIVDIIGVIDGIAFQTNILALNAAVEAARAGEQGRGFAVVAGEVRSLAQRSADAAKEIKSLISASVERVEHGTQLVDRAGETMTEIVNSIARVTDIMGEISAASSEQSTGVSQIGDAISQMDQATQQNAALVEESAAAAESLKDQAHQLVQAVAVFKLESRATVADVRATPAAAPKRAPVARPAAPVRKPVAAAAAAAPAPKAAPALAMAVSDDWESF</sequence>
<dbReference type="CDD" id="cd06225">
    <property type="entry name" value="HAMP"/>
    <property type="match status" value="1"/>
</dbReference>
<feature type="domain" description="HAMP" evidence="7">
    <location>
        <begin position="206"/>
        <end position="258"/>
    </location>
</feature>
<dbReference type="PANTHER" id="PTHR43531">
    <property type="entry name" value="PROTEIN ICFG"/>
    <property type="match status" value="1"/>
</dbReference>
<dbReference type="SMART" id="SM00304">
    <property type="entry name" value="HAMP"/>
    <property type="match status" value="1"/>
</dbReference>
<dbReference type="GO" id="GO:0007165">
    <property type="term" value="P:signal transduction"/>
    <property type="evidence" value="ECO:0007669"/>
    <property type="project" value="UniProtKB-KW"/>
</dbReference>
<dbReference type="SMART" id="SM00283">
    <property type="entry name" value="MA"/>
    <property type="match status" value="1"/>
</dbReference>
<evidence type="ECO:0000256" key="3">
    <source>
        <dbReference type="ARBA" id="ARBA00029447"/>
    </source>
</evidence>
<dbReference type="Gene3D" id="1.10.287.950">
    <property type="entry name" value="Methyl-accepting chemotaxis protein"/>
    <property type="match status" value="1"/>
</dbReference>
<keyword evidence="9" id="KW-1185">Reference proteome</keyword>
<keyword evidence="4" id="KW-0807">Transducer</keyword>
<evidence type="ECO:0000256" key="5">
    <source>
        <dbReference type="SAM" id="Phobius"/>
    </source>
</evidence>
<dbReference type="EMBL" id="JAJLJH010000012">
    <property type="protein sequence ID" value="MCK9689195.1"/>
    <property type="molecule type" value="Genomic_DNA"/>
</dbReference>
<feature type="transmembrane region" description="Helical" evidence="5">
    <location>
        <begin position="184"/>
        <end position="204"/>
    </location>
</feature>
<dbReference type="CDD" id="cd11386">
    <property type="entry name" value="MCP_signal"/>
    <property type="match status" value="1"/>
</dbReference>
<dbReference type="PRINTS" id="PR00260">
    <property type="entry name" value="CHEMTRNSDUCR"/>
</dbReference>
<keyword evidence="2" id="KW-0488">Methylation</keyword>
<dbReference type="Pfam" id="PF00015">
    <property type="entry name" value="MCPsignal"/>
    <property type="match status" value="1"/>
</dbReference>
<organism evidence="8 9">
    <name type="scientific">Scleromatobacter humisilvae</name>
    <dbReference type="NCBI Taxonomy" id="2897159"/>
    <lineage>
        <taxon>Bacteria</taxon>
        <taxon>Pseudomonadati</taxon>
        <taxon>Pseudomonadota</taxon>
        <taxon>Betaproteobacteria</taxon>
        <taxon>Burkholderiales</taxon>
        <taxon>Sphaerotilaceae</taxon>
        <taxon>Scleromatobacter</taxon>
    </lineage>
</organism>
<evidence type="ECO:0000259" key="6">
    <source>
        <dbReference type="PROSITE" id="PS50111"/>
    </source>
</evidence>
<comment type="caution">
    <text evidence="8">The sequence shown here is derived from an EMBL/GenBank/DDBJ whole genome shotgun (WGS) entry which is preliminary data.</text>
</comment>
<feature type="domain" description="Methyl-accepting transducer" evidence="6">
    <location>
        <begin position="263"/>
        <end position="492"/>
    </location>
</feature>
<dbReference type="Proteomes" id="UP001139353">
    <property type="component" value="Unassembled WGS sequence"/>
</dbReference>
<dbReference type="PROSITE" id="PS50111">
    <property type="entry name" value="CHEMOTAXIS_TRANSDUC_2"/>
    <property type="match status" value="1"/>
</dbReference>
<dbReference type="RefSeq" id="WP_275685241.1">
    <property type="nucleotide sequence ID" value="NZ_JAJLJH010000012.1"/>
</dbReference>
<keyword evidence="5" id="KW-0812">Transmembrane</keyword>
<evidence type="ECO:0000313" key="9">
    <source>
        <dbReference type="Proteomes" id="UP001139353"/>
    </source>
</evidence>
<dbReference type="InterPro" id="IPR004089">
    <property type="entry name" value="MCPsignal_dom"/>
</dbReference>
<comment type="similarity">
    <text evidence="3">Belongs to the methyl-accepting chemotaxis (MCP) protein family.</text>
</comment>
<dbReference type="AlphaFoldDB" id="A0A9X2C4C9"/>
<proteinExistence type="inferred from homology"/>
<comment type="subcellular location">
    <subcellularLocation>
        <location evidence="1">Membrane</location>
    </subcellularLocation>
</comment>
<evidence type="ECO:0000313" key="8">
    <source>
        <dbReference type="EMBL" id="MCK9689195.1"/>
    </source>
</evidence>
<gene>
    <name evidence="8" type="ORF">LPC04_26055</name>
</gene>